<protein>
    <submittedName>
        <fullName evidence="2">Uncharacterized protein</fullName>
    </submittedName>
</protein>
<feature type="region of interest" description="Disordered" evidence="1">
    <location>
        <begin position="19"/>
        <end position="69"/>
    </location>
</feature>
<gene>
    <name evidence="2" type="ORF">Adt_34787</name>
</gene>
<organism evidence="2 3">
    <name type="scientific">Abeliophyllum distichum</name>
    <dbReference type="NCBI Taxonomy" id="126358"/>
    <lineage>
        <taxon>Eukaryota</taxon>
        <taxon>Viridiplantae</taxon>
        <taxon>Streptophyta</taxon>
        <taxon>Embryophyta</taxon>
        <taxon>Tracheophyta</taxon>
        <taxon>Spermatophyta</taxon>
        <taxon>Magnoliopsida</taxon>
        <taxon>eudicotyledons</taxon>
        <taxon>Gunneridae</taxon>
        <taxon>Pentapetalae</taxon>
        <taxon>asterids</taxon>
        <taxon>lamiids</taxon>
        <taxon>Lamiales</taxon>
        <taxon>Oleaceae</taxon>
        <taxon>Forsythieae</taxon>
        <taxon>Abeliophyllum</taxon>
    </lineage>
</organism>
<reference evidence="3" key="1">
    <citation type="submission" date="2024-07" db="EMBL/GenBank/DDBJ databases">
        <title>Two chromosome-level genome assemblies of Korean endemic species Abeliophyllum distichum and Forsythia ovata (Oleaceae).</title>
        <authorList>
            <person name="Jang H."/>
        </authorList>
    </citation>
    <scope>NUCLEOTIDE SEQUENCE [LARGE SCALE GENOMIC DNA]</scope>
</reference>
<sequence>MLEQENRARIATFSIQIMDKEKGGVEARAPATSHSHHYSDLRDSRRYQPVDPLKEREHRPTRSSSVFDQLSDEADSHIRRAQFHDGRRVGSLPRDLIYELGYSYDDERDRPTRSFDEDLSFFYEIRSTPVPIDFVRPKLDKYIGQGDPMYHLEDYKIEM</sequence>
<feature type="compositionally biased region" description="Basic and acidic residues" evidence="1">
    <location>
        <begin position="37"/>
        <end position="60"/>
    </location>
</feature>
<name>A0ABD1R048_9LAMI</name>
<dbReference type="AlphaFoldDB" id="A0ABD1R048"/>
<keyword evidence="3" id="KW-1185">Reference proteome</keyword>
<accession>A0ABD1R048</accession>
<evidence type="ECO:0000256" key="1">
    <source>
        <dbReference type="SAM" id="MobiDB-lite"/>
    </source>
</evidence>
<dbReference type="EMBL" id="JBFOLK010000010">
    <property type="protein sequence ID" value="KAL2481821.1"/>
    <property type="molecule type" value="Genomic_DNA"/>
</dbReference>
<evidence type="ECO:0000313" key="3">
    <source>
        <dbReference type="Proteomes" id="UP001604336"/>
    </source>
</evidence>
<proteinExistence type="predicted"/>
<comment type="caution">
    <text evidence="2">The sequence shown here is derived from an EMBL/GenBank/DDBJ whole genome shotgun (WGS) entry which is preliminary data.</text>
</comment>
<evidence type="ECO:0000313" key="2">
    <source>
        <dbReference type="EMBL" id="KAL2481821.1"/>
    </source>
</evidence>
<dbReference type="Proteomes" id="UP001604336">
    <property type="component" value="Unassembled WGS sequence"/>
</dbReference>